<dbReference type="HOGENOM" id="CLU_178271_0_0_9"/>
<dbReference type="SUPFAM" id="SSF89447">
    <property type="entry name" value="AbrB/MazE/MraZ-like"/>
    <property type="match status" value="1"/>
</dbReference>
<evidence type="ECO:0000313" key="3">
    <source>
        <dbReference type="Proteomes" id="UP000015500"/>
    </source>
</evidence>
<dbReference type="SMART" id="SM00966">
    <property type="entry name" value="SpoVT_AbrB"/>
    <property type="match status" value="1"/>
</dbReference>
<dbReference type="Gene3D" id="2.10.260.10">
    <property type="match status" value="1"/>
</dbReference>
<proteinExistence type="predicted"/>
<organism evidence="2 3">
    <name type="scientific">Geobacillus genomosp. 3</name>
    <dbReference type="NCBI Taxonomy" id="1921421"/>
    <lineage>
        <taxon>Bacteria</taxon>
        <taxon>Bacillati</taxon>
        <taxon>Bacillota</taxon>
        <taxon>Bacilli</taxon>
        <taxon>Bacillales</taxon>
        <taxon>Anoxybacillaceae</taxon>
        <taxon>Geobacillus</taxon>
    </lineage>
</organism>
<dbReference type="Proteomes" id="UP000015500">
    <property type="component" value="Chromosome"/>
</dbReference>
<dbReference type="InterPro" id="IPR037914">
    <property type="entry name" value="SpoVT-AbrB_sf"/>
</dbReference>
<dbReference type="RefSeq" id="WP_020958858.1">
    <property type="nucleotide sequence ID" value="NC_022080.4"/>
</dbReference>
<dbReference type="EMBL" id="CP006254">
    <property type="protein sequence ID" value="AGT31048.1"/>
    <property type="molecule type" value="Genomic_DNA"/>
</dbReference>
<dbReference type="STRING" id="1921421.M493_03705"/>
<evidence type="ECO:0000313" key="2">
    <source>
        <dbReference type="EMBL" id="AGT31048.1"/>
    </source>
</evidence>
<protein>
    <recommendedName>
        <fullName evidence="1">SpoVT-AbrB domain-containing protein</fullName>
    </recommendedName>
</protein>
<dbReference type="Pfam" id="PF04014">
    <property type="entry name" value="MazE_antitoxin"/>
    <property type="match status" value="1"/>
</dbReference>
<keyword evidence="3" id="KW-1185">Reference proteome</keyword>
<dbReference type="GO" id="GO:0003677">
    <property type="term" value="F:DNA binding"/>
    <property type="evidence" value="ECO:0007669"/>
    <property type="project" value="InterPro"/>
</dbReference>
<name>S5ZL23_GEOG3</name>
<reference evidence="2 3" key="1">
    <citation type="journal article" date="2014" name="Genome Announc.">
        <title>Complete Genome Sequence of the Thermophilic Polychlorinated Biphenyl Degrader Geobacillus sp. Strain JF8 (NBRC 109937).</title>
        <authorList>
            <person name="Shintani M."/>
            <person name="Ohtsubo Y."/>
            <person name="Fukuda K."/>
            <person name="Hosoyama A."/>
            <person name="Ohji S."/>
            <person name="Yamazoe A."/>
            <person name="Fujita N."/>
            <person name="Nagata Y."/>
            <person name="Tsuda M."/>
            <person name="Hatta T."/>
            <person name="Kimbara K."/>
        </authorList>
    </citation>
    <scope>NUCLEOTIDE SEQUENCE [LARGE SCALE GENOMIC DNA]</scope>
    <source>
        <strain evidence="2 3">JF8</strain>
    </source>
</reference>
<feature type="domain" description="SpoVT-AbrB" evidence="1">
    <location>
        <begin position="13"/>
        <end position="59"/>
    </location>
</feature>
<sequence length="90" mass="10177">MSTVVKAMERKITKVGNSLGITLPQEVLDHLKVKQGDEIQFRLEADGKVIISKHAPIDYSILDDFGQDFVDGLKDLFENYDNTLRNLAKK</sequence>
<accession>S5ZL23</accession>
<dbReference type="OrthoDB" id="582905at2"/>
<evidence type="ECO:0000259" key="1">
    <source>
        <dbReference type="SMART" id="SM00966"/>
    </source>
</evidence>
<dbReference type="AlphaFoldDB" id="S5ZL23"/>
<dbReference type="PATRIC" id="fig|1345697.3.peg.638"/>
<dbReference type="InterPro" id="IPR007159">
    <property type="entry name" value="SpoVT-AbrB_dom"/>
</dbReference>
<dbReference type="KEGG" id="gjf:M493_03705"/>
<gene>
    <name evidence="2" type="ORF">M493_03705</name>
</gene>